<dbReference type="InterPro" id="IPR005835">
    <property type="entry name" value="NTP_transferase_dom"/>
</dbReference>
<evidence type="ECO:0000313" key="5">
    <source>
        <dbReference type="Proteomes" id="UP001620397"/>
    </source>
</evidence>
<dbReference type="PANTHER" id="PTHR43584">
    <property type="entry name" value="NUCLEOTIDYL TRANSFERASE"/>
    <property type="match status" value="1"/>
</dbReference>
<evidence type="ECO:0000259" key="3">
    <source>
        <dbReference type="Pfam" id="PF00483"/>
    </source>
</evidence>
<reference evidence="4 5" key="1">
    <citation type="submission" date="2020-10" db="EMBL/GenBank/DDBJ databases">
        <title>Phylogeny of dyella-like bacteria.</title>
        <authorList>
            <person name="Fu J."/>
        </authorList>
    </citation>
    <scope>NUCLEOTIDE SEQUENCE [LARGE SCALE GENOMIC DNA]</scope>
    <source>
        <strain evidence="4 5">DKC-1</strain>
    </source>
</reference>
<sequence>MRHALIFAAGLGERMRPLTEHTPKPLLQVGGKPLIVWHLEKLAAIGVNYVAINTSHLAGQFPEALGDGSRWGLRIRYVYEGPTPLETGGGLLNALPLLGPEPVLTISGDVWCDADLATLPAEPEGRAHLLMVGNPAHHPVGDFLLDAQGRLHADGEPRLTYSGIGVFRRELLDDWRTAVGDVPGVVEHPPRFKLRPLLEAAMAHGTLTGSAHRGRWTDVGTPARLAQLDAELSG</sequence>
<feature type="domain" description="Nucleotidyl transferase" evidence="3">
    <location>
        <begin position="4"/>
        <end position="119"/>
    </location>
</feature>
<dbReference type="PANTHER" id="PTHR43584:SF8">
    <property type="entry name" value="N-ACETYLMURAMATE ALPHA-1-PHOSPHATE URIDYLYLTRANSFERASE"/>
    <property type="match status" value="1"/>
</dbReference>
<evidence type="ECO:0000256" key="1">
    <source>
        <dbReference type="ARBA" id="ARBA00022679"/>
    </source>
</evidence>
<evidence type="ECO:0000313" key="4">
    <source>
        <dbReference type="EMBL" id="MFK2930840.1"/>
    </source>
</evidence>
<dbReference type="Proteomes" id="UP001620397">
    <property type="component" value="Unassembled WGS sequence"/>
</dbReference>
<keyword evidence="2" id="KW-0548">Nucleotidyltransferase</keyword>
<dbReference type="InterPro" id="IPR054790">
    <property type="entry name" value="MurU"/>
</dbReference>
<organism evidence="4 5">
    <name type="scientific">Dyella agri</name>
    <dbReference type="NCBI Taxonomy" id="1926869"/>
    <lineage>
        <taxon>Bacteria</taxon>
        <taxon>Pseudomonadati</taxon>
        <taxon>Pseudomonadota</taxon>
        <taxon>Gammaproteobacteria</taxon>
        <taxon>Lysobacterales</taxon>
        <taxon>Rhodanobacteraceae</taxon>
        <taxon>Dyella</taxon>
    </lineage>
</organism>
<dbReference type="Gene3D" id="3.90.550.10">
    <property type="entry name" value="Spore Coat Polysaccharide Biosynthesis Protein SpsA, Chain A"/>
    <property type="match status" value="1"/>
</dbReference>
<evidence type="ECO:0000256" key="2">
    <source>
        <dbReference type="ARBA" id="ARBA00022695"/>
    </source>
</evidence>
<proteinExistence type="predicted"/>
<keyword evidence="1" id="KW-0808">Transferase</keyword>
<comment type="caution">
    <text evidence="4">The sequence shown here is derived from an EMBL/GenBank/DDBJ whole genome shotgun (WGS) entry which is preliminary data.</text>
</comment>
<dbReference type="InterPro" id="IPR029044">
    <property type="entry name" value="Nucleotide-diphossugar_trans"/>
</dbReference>
<dbReference type="Pfam" id="PF00483">
    <property type="entry name" value="NTP_transferase"/>
    <property type="match status" value="1"/>
</dbReference>
<dbReference type="CDD" id="cd06422">
    <property type="entry name" value="NTP_transferase_like_1"/>
    <property type="match status" value="1"/>
</dbReference>
<dbReference type="SUPFAM" id="SSF53448">
    <property type="entry name" value="Nucleotide-diphospho-sugar transferases"/>
    <property type="match status" value="1"/>
</dbReference>
<accession>A0ABW8KFX6</accession>
<dbReference type="InterPro" id="IPR050065">
    <property type="entry name" value="GlmU-like"/>
</dbReference>
<dbReference type="EMBL" id="JADIKL010000004">
    <property type="protein sequence ID" value="MFK2930840.1"/>
    <property type="molecule type" value="Genomic_DNA"/>
</dbReference>
<dbReference type="RefSeq" id="WP_404538137.1">
    <property type="nucleotide sequence ID" value="NZ_JADIKL010000004.1"/>
</dbReference>
<gene>
    <name evidence="4" type="ORF">ISP14_08550</name>
</gene>
<name>A0ABW8KFX6_9GAMM</name>
<protein>
    <submittedName>
        <fullName evidence="4">Nucleotidyltransferase family protein</fullName>
    </submittedName>
</protein>
<keyword evidence="5" id="KW-1185">Reference proteome</keyword>
<dbReference type="NCBIfam" id="NF045761">
    <property type="entry name" value="NAMPUrTaseMurU"/>
    <property type="match status" value="1"/>
</dbReference>